<accession>A0A5B6W852</accession>
<comment type="caution">
    <text evidence="2">The sequence shown here is derived from an EMBL/GenBank/DDBJ whole genome shotgun (WGS) entry which is preliminary data.</text>
</comment>
<evidence type="ECO:0000256" key="1">
    <source>
        <dbReference type="SAM" id="MobiDB-lite"/>
    </source>
</evidence>
<keyword evidence="3" id="KW-1185">Reference proteome</keyword>
<organism evidence="2 3">
    <name type="scientific">Gossypium australe</name>
    <dbReference type="NCBI Taxonomy" id="47621"/>
    <lineage>
        <taxon>Eukaryota</taxon>
        <taxon>Viridiplantae</taxon>
        <taxon>Streptophyta</taxon>
        <taxon>Embryophyta</taxon>
        <taxon>Tracheophyta</taxon>
        <taxon>Spermatophyta</taxon>
        <taxon>Magnoliopsida</taxon>
        <taxon>eudicotyledons</taxon>
        <taxon>Gunneridae</taxon>
        <taxon>Pentapetalae</taxon>
        <taxon>rosids</taxon>
        <taxon>malvids</taxon>
        <taxon>Malvales</taxon>
        <taxon>Malvaceae</taxon>
        <taxon>Malvoideae</taxon>
        <taxon>Gossypium</taxon>
    </lineage>
</organism>
<feature type="region of interest" description="Disordered" evidence="1">
    <location>
        <begin position="1"/>
        <end position="27"/>
    </location>
</feature>
<dbReference type="EMBL" id="SMMG02000004">
    <property type="protein sequence ID" value="KAA3477434.1"/>
    <property type="molecule type" value="Genomic_DNA"/>
</dbReference>
<dbReference type="AlphaFoldDB" id="A0A5B6W852"/>
<dbReference type="Proteomes" id="UP000325315">
    <property type="component" value="Unassembled WGS sequence"/>
</dbReference>
<gene>
    <name evidence="2" type="ORF">EPI10_011319</name>
</gene>
<evidence type="ECO:0000313" key="2">
    <source>
        <dbReference type="EMBL" id="KAA3477434.1"/>
    </source>
</evidence>
<name>A0A5B6W852_9ROSI</name>
<sequence>MQQYEDASHLDPANTPPVPTNTPCGDKIYLPSKHTKLSTDCSTKSTERLCAITERLKAVNRMVINHNQDGTEP</sequence>
<protein>
    <submittedName>
        <fullName evidence="2">Uncharacterized protein</fullName>
    </submittedName>
</protein>
<proteinExistence type="predicted"/>
<reference evidence="3" key="1">
    <citation type="journal article" date="2019" name="Plant Biotechnol. J.">
        <title>Genome sequencing of the Australian wild diploid species Gossypium australe highlights disease resistance and delayed gland morphogenesis.</title>
        <authorList>
            <person name="Cai Y."/>
            <person name="Cai X."/>
            <person name="Wang Q."/>
            <person name="Wang P."/>
            <person name="Zhang Y."/>
            <person name="Cai C."/>
            <person name="Xu Y."/>
            <person name="Wang K."/>
            <person name="Zhou Z."/>
            <person name="Wang C."/>
            <person name="Geng S."/>
            <person name="Li B."/>
            <person name="Dong Q."/>
            <person name="Hou Y."/>
            <person name="Wang H."/>
            <person name="Ai P."/>
            <person name="Liu Z."/>
            <person name="Yi F."/>
            <person name="Sun M."/>
            <person name="An G."/>
            <person name="Cheng J."/>
            <person name="Zhang Y."/>
            <person name="Shi Q."/>
            <person name="Xie Y."/>
            <person name="Shi X."/>
            <person name="Chang Y."/>
            <person name="Huang F."/>
            <person name="Chen Y."/>
            <person name="Hong S."/>
            <person name="Mi L."/>
            <person name="Sun Q."/>
            <person name="Zhang L."/>
            <person name="Zhou B."/>
            <person name="Peng R."/>
            <person name="Zhang X."/>
            <person name="Liu F."/>
        </authorList>
    </citation>
    <scope>NUCLEOTIDE SEQUENCE [LARGE SCALE GENOMIC DNA]</scope>
    <source>
        <strain evidence="3">cv. PA1801</strain>
    </source>
</reference>
<evidence type="ECO:0000313" key="3">
    <source>
        <dbReference type="Proteomes" id="UP000325315"/>
    </source>
</evidence>